<evidence type="ECO:0000313" key="4">
    <source>
        <dbReference type="EMBL" id="MDB9488852.1"/>
    </source>
</evidence>
<keyword evidence="5" id="KW-1185">Reference proteome</keyword>
<keyword evidence="3" id="KW-0472">Membrane</keyword>
<accession>A0ABT5AAB9</accession>
<protein>
    <submittedName>
        <fullName evidence="4">Uncharacterized protein</fullName>
    </submittedName>
</protein>
<evidence type="ECO:0000256" key="1">
    <source>
        <dbReference type="SAM" id="Coils"/>
    </source>
</evidence>
<keyword evidence="1" id="KW-0175">Coiled coil</keyword>
<keyword evidence="3" id="KW-1133">Transmembrane helix</keyword>
<evidence type="ECO:0000256" key="2">
    <source>
        <dbReference type="SAM" id="MobiDB-lite"/>
    </source>
</evidence>
<feature type="transmembrane region" description="Helical" evidence="3">
    <location>
        <begin position="186"/>
        <end position="207"/>
    </location>
</feature>
<dbReference type="RefSeq" id="WP_271806278.1">
    <property type="nucleotide sequence ID" value="NZ_JAQMTU010000127.1"/>
</dbReference>
<evidence type="ECO:0000256" key="3">
    <source>
        <dbReference type="SAM" id="Phobius"/>
    </source>
</evidence>
<feature type="coiled-coil region" evidence="1">
    <location>
        <begin position="25"/>
        <end position="73"/>
    </location>
</feature>
<reference evidence="4 5" key="1">
    <citation type="submission" date="2023-01" db="EMBL/GenBank/DDBJ databases">
        <title>Genomes from the Australian National Cyanobacteria Reference Collection.</title>
        <authorList>
            <person name="Willis A."/>
            <person name="Lee E.M.F."/>
        </authorList>
    </citation>
    <scope>NUCLEOTIDE SEQUENCE [LARGE SCALE GENOMIC DNA]</scope>
    <source>
        <strain evidence="4 5">CS-537/01</strain>
    </source>
</reference>
<proteinExistence type="predicted"/>
<keyword evidence="3" id="KW-0812">Transmembrane</keyword>
<dbReference type="EMBL" id="JAQMTU010000127">
    <property type="protein sequence ID" value="MDB9488852.1"/>
    <property type="molecule type" value="Genomic_DNA"/>
</dbReference>
<feature type="region of interest" description="Disordered" evidence="2">
    <location>
        <begin position="108"/>
        <end position="132"/>
    </location>
</feature>
<organism evidence="4 5">
    <name type="scientific">Dolichospermum circinale CS-537/01</name>
    <dbReference type="NCBI Taxonomy" id="3021739"/>
    <lineage>
        <taxon>Bacteria</taxon>
        <taxon>Bacillati</taxon>
        <taxon>Cyanobacteriota</taxon>
        <taxon>Cyanophyceae</taxon>
        <taxon>Nostocales</taxon>
        <taxon>Aphanizomenonaceae</taxon>
        <taxon>Dolichospermum</taxon>
        <taxon>Dolichospermum circinale</taxon>
    </lineage>
</organism>
<sequence>MKTSTAPNYSQPPSNYPPSVPLYVYRELTAELQAIQSKLDVVTNHNQKLAQENQQLRQEITKVIESCLELQKLVDVSAPSSPVAPQLNKEVKSSTQLQPQISNKHEVTYTNKPTNKPKFTAAPPRQEPKPQKKAVIKNTHSQNHHQGAAVSGTNINATGSQKVFIEEKKVRFSRPTMSNTKELSGWNLLITIVLIMITGFAAGYVVVRPLFQNHSQQFQLKH</sequence>
<name>A0ABT5AAB9_9CYAN</name>
<gene>
    <name evidence="4" type="ORF">PN492_20230</name>
</gene>
<dbReference type="Proteomes" id="UP001212123">
    <property type="component" value="Unassembled WGS sequence"/>
</dbReference>
<comment type="caution">
    <text evidence="4">The sequence shown here is derived from an EMBL/GenBank/DDBJ whole genome shotgun (WGS) entry which is preliminary data.</text>
</comment>
<evidence type="ECO:0000313" key="5">
    <source>
        <dbReference type="Proteomes" id="UP001212123"/>
    </source>
</evidence>